<comment type="similarity">
    <text evidence="4">Belongs to the glutamyl-tRNA reductase family.</text>
</comment>
<dbReference type="EMBL" id="MEHD01000032">
    <property type="protein sequence ID" value="ODR51591.1"/>
    <property type="molecule type" value="Genomic_DNA"/>
</dbReference>
<dbReference type="InterPro" id="IPR036343">
    <property type="entry name" value="GluRdtase_N_sf"/>
</dbReference>
<evidence type="ECO:0000313" key="14">
    <source>
        <dbReference type="Proteomes" id="UP000094869"/>
    </source>
</evidence>
<evidence type="ECO:0000256" key="5">
    <source>
        <dbReference type="PIRSR" id="PIRSR000445-1"/>
    </source>
</evidence>
<evidence type="ECO:0000256" key="7">
    <source>
        <dbReference type="PIRSR" id="PIRSR000445-3"/>
    </source>
</evidence>
<dbReference type="Proteomes" id="UP000094271">
    <property type="component" value="Unassembled WGS sequence"/>
</dbReference>
<comment type="pathway">
    <text evidence="4">Porphyrin-containing compound metabolism; protoporphyrin-IX biosynthesis; 5-aminolevulinate from L-glutamyl-tRNA(Glu): step 1/2.</text>
</comment>
<dbReference type="Gene3D" id="3.30.460.30">
    <property type="entry name" value="Glutamyl-tRNA reductase, N-terminal domain"/>
    <property type="match status" value="1"/>
</dbReference>
<dbReference type="InterPro" id="IPR036291">
    <property type="entry name" value="NAD(P)-bd_dom_sf"/>
</dbReference>
<reference evidence="12 14" key="1">
    <citation type="submission" date="2016-08" db="EMBL/GenBank/DDBJ databases">
        <title>Characterization of Isolates of Eisenbergiella tayi Derived from Blood Cultures, Using Whole Genome Sequencing.</title>
        <authorList>
            <person name="Bernier A.-M."/>
            <person name="Burdz T."/>
            <person name="Wiebe D."/>
            <person name="Bernard K."/>
        </authorList>
    </citation>
    <scope>NUCLEOTIDE SEQUENCE [LARGE SCALE GENOMIC DNA]</scope>
    <source>
        <strain evidence="12 14">NML120146</strain>
    </source>
</reference>
<evidence type="ECO:0000313" key="11">
    <source>
        <dbReference type="EMBL" id="ODR42702.1"/>
    </source>
</evidence>
<dbReference type="NCBIfam" id="TIGR01035">
    <property type="entry name" value="hemA"/>
    <property type="match status" value="1"/>
</dbReference>
<comment type="function">
    <text evidence="4">Catalyzes the NADPH-dependent reduction of glutamyl-tRNA(Glu) to glutamate 1-semialdehyde (GSA).</text>
</comment>
<dbReference type="Pfam" id="PF01488">
    <property type="entry name" value="Shikimate_DH"/>
    <property type="match status" value="1"/>
</dbReference>
<dbReference type="PANTHER" id="PTHR43013">
    <property type="entry name" value="GLUTAMYL-TRNA REDUCTASE"/>
    <property type="match status" value="1"/>
</dbReference>
<dbReference type="InterPro" id="IPR018214">
    <property type="entry name" value="GluRdtase_CS"/>
</dbReference>
<accession>A0A1E3U823</accession>
<dbReference type="SUPFAM" id="SSF69742">
    <property type="entry name" value="Glutamyl tRNA-reductase catalytic, N-terminal domain"/>
    <property type="match status" value="1"/>
</dbReference>
<comment type="subunit">
    <text evidence="4">Homodimer.</text>
</comment>
<evidence type="ECO:0000256" key="3">
    <source>
        <dbReference type="ARBA" id="ARBA00023244"/>
    </source>
</evidence>
<feature type="site" description="Important for activity" evidence="4 8">
    <location>
        <position position="99"/>
    </location>
</feature>
<reference evidence="11 13" key="2">
    <citation type="submission" date="2016-08" db="EMBL/GenBank/DDBJ databases">
        <authorList>
            <person name="Seilhamer J.J."/>
        </authorList>
    </citation>
    <scope>NUCLEOTIDE SEQUENCE [LARGE SCALE GENOMIC DNA]</scope>
    <source>
        <strain evidence="11 13">NML150140-1</strain>
    </source>
</reference>
<comment type="miscellaneous">
    <text evidence="4">During catalysis, the active site Cys acts as a nucleophile attacking the alpha-carbonyl group of tRNA-bound glutamate with the formation of a thioester intermediate between enzyme and glutamate, and the concomitant release of tRNA(Glu). The thioester intermediate is finally reduced by direct hydride transfer from NADPH, to form the product GSA.</text>
</comment>
<evidence type="ECO:0000313" key="12">
    <source>
        <dbReference type="EMBL" id="ODR51591.1"/>
    </source>
</evidence>
<keyword evidence="14" id="KW-1185">Reference proteome</keyword>
<dbReference type="InterPro" id="IPR006151">
    <property type="entry name" value="Shikm_DH/Glu-tRNA_Rdtase"/>
</dbReference>
<name>A0A1E3U823_9FIRM</name>
<protein>
    <recommendedName>
        <fullName evidence="4">Glutamyl-tRNA reductase</fullName>
        <shortName evidence="4">GluTR</shortName>
        <ecNumber evidence="4">1.2.1.70</ecNumber>
    </recommendedName>
</protein>
<keyword evidence="1 4" id="KW-0521">NADP</keyword>
<dbReference type="OrthoDB" id="110209at2"/>
<evidence type="ECO:0000256" key="1">
    <source>
        <dbReference type="ARBA" id="ARBA00022857"/>
    </source>
</evidence>
<dbReference type="SUPFAM" id="SSF51735">
    <property type="entry name" value="NAD(P)-binding Rossmann-fold domains"/>
    <property type="match status" value="1"/>
</dbReference>
<organism evidence="11 13">
    <name type="scientific">Eisenbergiella tayi</name>
    <dbReference type="NCBI Taxonomy" id="1432052"/>
    <lineage>
        <taxon>Bacteria</taxon>
        <taxon>Bacillati</taxon>
        <taxon>Bacillota</taxon>
        <taxon>Clostridia</taxon>
        <taxon>Lachnospirales</taxon>
        <taxon>Lachnospiraceae</taxon>
        <taxon>Eisenbergiella</taxon>
    </lineage>
</organism>
<feature type="binding site" evidence="4 6">
    <location>
        <position position="109"/>
    </location>
    <ligand>
        <name>substrate</name>
    </ligand>
</feature>
<dbReference type="PROSITE" id="PS00747">
    <property type="entry name" value="GLUTR"/>
    <property type="match status" value="1"/>
</dbReference>
<feature type="binding site" evidence="4 6">
    <location>
        <begin position="114"/>
        <end position="116"/>
    </location>
    <ligand>
        <name>substrate</name>
    </ligand>
</feature>
<evidence type="ECO:0000256" key="8">
    <source>
        <dbReference type="PIRSR" id="PIRSR000445-4"/>
    </source>
</evidence>
<evidence type="ECO:0000259" key="9">
    <source>
        <dbReference type="Pfam" id="PF01488"/>
    </source>
</evidence>
<dbReference type="InterPro" id="IPR015895">
    <property type="entry name" value="4pyrrol_synth_GluRdtase_N"/>
</dbReference>
<dbReference type="GO" id="GO:0019353">
    <property type="term" value="P:protoporphyrinogen IX biosynthetic process from glutamate"/>
    <property type="evidence" value="ECO:0007669"/>
    <property type="project" value="TreeGrafter"/>
</dbReference>
<comment type="domain">
    <text evidence="4">Possesses an unusual extended V-shaped dimeric structure with each monomer consisting of three distinct domains arranged along a curved 'spinal' alpha-helix. The N-terminal catalytic domain specifically recognizes the glutamate moiety of the substrate. The second domain is the NADPH-binding domain, and the third C-terminal domain is responsible for dimerization.</text>
</comment>
<feature type="binding site" evidence="4 6">
    <location>
        <begin position="51"/>
        <end position="54"/>
    </location>
    <ligand>
        <name>substrate</name>
    </ligand>
</feature>
<feature type="binding site" evidence="4 7">
    <location>
        <begin position="206"/>
        <end position="211"/>
    </location>
    <ligand>
        <name>NADP(+)</name>
        <dbReference type="ChEBI" id="CHEBI:58349"/>
    </ligand>
</feature>
<feature type="domain" description="Quinate/shikimate 5-dehydrogenase/glutamyl-tRNA reductase" evidence="9">
    <location>
        <begin position="200"/>
        <end position="318"/>
    </location>
</feature>
<dbReference type="EC" id="1.2.1.70" evidence="4"/>
<evidence type="ECO:0000313" key="13">
    <source>
        <dbReference type="Proteomes" id="UP000094271"/>
    </source>
</evidence>
<gene>
    <name evidence="4" type="primary">hemA</name>
    <name evidence="11" type="ORF">BEI59_31430</name>
    <name evidence="12" type="ORF">BEI63_20550</name>
</gene>
<evidence type="ECO:0000256" key="4">
    <source>
        <dbReference type="HAMAP-Rule" id="MF_00087"/>
    </source>
</evidence>
<dbReference type="AlphaFoldDB" id="A0A1E3U823"/>
<dbReference type="InterPro" id="IPR000343">
    <property type="entry name" value="4pyrrol_synth_GluRdtase"/>
</dbReference>
<sequence length="398" mass="44172">MPYVRHNGGNMECISISFKSAPEEVRKCFVFSEEEKRKILEQTSQAVVLNTCNRTEIYVTGGENSFSLLERLLADKSGMEETQLRRISRRFQGKKALEHLYRVTCGMDSMVLGEDEILGQMRQAYLFSCKEGKPGYELNTAFQGALACAKKIKTETEISKASVSIATLVSNEVFKAENGPGRTEKGLPGVENQRTDSLLRVLLIGGSGKMGSIILKNLLDHGNIHVLATKRNHTVTGSAKGALTVVEYGERYDYLEQADVIISATESPHYTLTAGEAAGYLADGRERLFIDIAVPADMDKDIGTLPGCRLISIDDFERLASRNNIRKQQAILDAGEMMARELDTLYKTLAFHDAAGRLDTWKERFAGCGPDKILYFLRDKLDAASFEAVLKVCEENQE</sequence>
<dbReference type="HAMAP" id="MF_00087">
    <property type="entry name" value="Glu_tRNA_reductase"/>
    <property type="match status" value="1"/>
</dbReference>
<evidence type="ECO:0000256" key="6">
    <source>
        <dbReference type="PIRSR" id="PIRSR000445-2"/>
    </source>
</evidence>
<comment type="caution">
    <text evidence="11">The sequence shown here is derived from an EMBL/GenBank/DDBJ whole genome shotgun (WGS) entry which is preliminary data.</text>
</comment>
<dbReference type="GO" id="GO:0008883">
    <property type="term" value="F:glutamyl-tRNA reductase activity"/>
    <property type="evidence" value="ECO:0007669"/>
    <property type="project" value="UniProtKB-UniRule"/>
</dbReference>
<evidence type="ECO:0000259" key="10">
    <source>
        <dbReference type="Pfam" id="PF05201"/>
    </source>
</evidence>
<keyword evidence="2 4" id="KW-0560">Oxidoreductase</keyword>
<proteinExistence type="inferred from homology"/>
<feature type="active site" description="Nucleophile" evidence="4 5">
    <location>
        <position position="52"/>
    </location>
</feature>
<dbReference type="UniPathway" id="UPA00251">
    <property type="reaction ID" value="UER00316"/>
</dbReference>
<dbReference type="Gene3D" id="3.40.50.720">
    <property type="entry name" value="NAD(P)-binding Rossmann-like Domain"/>
    <property type="match status" value="1"/>
</dbReference>
<evidence type="ECO:0000256" key="2">
    <source>
        <dbReference type="ARBA" id="ARBA00023002"/>
    </source>
</evidence>
<feature type="binding site" evidence="4 6">
    <location>
        <position position="120"/>
    </location>
    <ligand>
        <name>substrate</name>
    </ligand>
</feature>
<dbReference type="GO" id="GO:0050661">
    <property type="term" value="F:NADP binding"/>
    <property type="evidence" value="ECO:0007669"/>
    <property type="project" value="InterPro"/>
</dbReference>
<dbReference type="EMBL" id="MEHA01000037">
    <property type="protein sequence ID" value="ODR42702.1"/>
    <property type="molecule type" value="Genomic_DNA"/>
</dbReference>
<dbReference type="Proteomes" id="UP000094869">
    <property type="component" value="Unassembled WGS sequence"/>
</dbReference>
<feature type="domain" description="Glutamyl-tRNA reductase N-terminal" evidence="10">
    <location>
        <begin position="14"/>
        <end position="156"/>
    </location>
</feature>
<dbReference type="PIRSF" id="PIRSF000445">
    <property type="entry name" value="4pyrrol_synth_GluRdtase"/>
    <property type="match status" value="1"/>
</dbReference>
<comment type="catalytic activity">
    <reaction evidence="4">
        <text>(S)-4-amino-5-oxopentanoate + tRNA(Glu) + NADP(+) = L-glutamyl-tRNA(Glu) + NADPH + H(+)</text>
        <dbReference type="Rhea" id="RHEA:12344"/>
        <dbReference type="Rhea" id="RHEA-COMP:9663"/>
        <dbReference type="Rhea" id="RHEA-COMP:9680"/>
        <dbReference type="ChEBI" id="CHEBI:15378"/>
        <dbReference type="ChEBI" id="CHEBI:57501"/>
        <dbReference type="ChEBI" id="CHEBI:57783"/>
        <dbReference type="ChEBI" id="CHEBI:58349"/>
        <dbReference type="ChEBI" id="CHEBI:78442"/>
        <dbReference type="ChEBI" id="CHEBI:78520"/>
        <dbReference type="EC" id="1.2.1.70"/>
    </reaction>
</comment>
<keyword evidence="3 4" id="KW-0627">Porphyrin biosynthesis</keyword>
<dbReference type="FunFam" id="3.30.460.30:FF:000001">
    <property type="entry name" value="Glutamyl-tRNA reductase"/>
    <property type="match status" value="1"/>
</dbReference>
<dbReference type="PANTHER" id="PTHR43013:SF1">
    <property type="entry name" value="GLUTAMYL-TRNA REDUCTASE"/>
    <property type="match status" value="1"/>
</dbReference>
<dbReference type="Pfam" id="PF05201">
    <property type="entry name" value="GlutR_N"/>
    <property type="match status" value="1"/>
</dbReference>